<sequence>MKSLTELAVSCDRPDLIVFPEFCTFISTSPEKMRNHAELIETGTTSIAISDLARRHSVNIHLGSIVELRDNKLYNTSVIFNREGNIVAQYSKIHRFDITLPDGTEVRESALVEAGCDVVVINIEGVKVGLSICYDLRFGELFRKLEQLGADVIVLPAAFTQQTGIDHWEILIRARAIETQCYVVGAGQIGSYDNGAGHNFGHSLIADPWGIIIAQAPNREAHITAYVDLAHLHAIRAALPVRSHRVLV</sequence>
<evidence type="ECO:0000313" key="3">
    <source>
        <dbReference type="EMBL" id="MBB5684956.1"/>
    </source>
</evidence>
<dbReference type="CDD" id="cd07572">
    <property type="entry name" value="nit"/>
    <property type="match status" value="1"/>
</dbReference>
<accession>A0A7W9AG99</accession>
<dbReference type="SUPFAM" id="SSF56317">
    <property type="entry name" value="Carbon-nitrogen hydrolase"/>
    <property type="match status" value="1"/>
</dbReference>
<evidence type="ECO:0000256" key="1">
    <source>
        <dbReference type="ARBA" id="ARBA00022801"/>
    </source>
</evidence>
<dbReference type="PANTHER" id="PTHR23088">
    <property type="entry name" value="NITRILASE-RELATED"/>
    <property type="match status" value="1"/>
</dbReference>
<dbReference type="PANTHER" id="PTHR23088:SF27">
    <property type="entry name" value="DEAMINATED GLUTATHIONE AMIDASE"/>
    <property type="match status" value="1"/>
</dbReference>
<name>A0A7W9AG99_9SPHN</name>
<dbReference type="InterPro" id="IPR036526">
    <property type="entry name" value="C-N_Hydrolase_sf"/>
</dbReference>
<dbReference type="InterPro" id="IPR003010">
    <property type="entry name" value="C-N_Hydrolase"/>
</dbReference>
<dbReference type="EMBL" id="JACIJC010000001">
    <property type="protein sequence ID" value="MBB5684956.1"/>
    <property type="molecule type" value="Genomic_DNA"/>
</dbReference>
<dbReference type="Pfam" id="PF00795">
    <property type="entry name" value="CN_hydrolase"/>
    <property type="match status" value="1"/>
</dbReference>
<evidence type="ECO:0000259" key="2">
    <source>
        <dbReference type="PROSITE" id="PS50263"/>
    </source>
</evidence>
<dbReference type="Gene3D" id="3.60.110.10">
    <property type="entry name" value="Carbon-nitrogen hydrolase"/>
    <property type="match status" value="1"/>
</dbReference>
<keyword evidence="1 3" id="KW-0378">Hydrolase</keyword>
<organism evidence="3 4">
    <name type="scientific">Sphingobium boeckii</name>
    <dbReference type="NCBI Taxonomy" id="1082345"/>
    <lineage>
        <taxon>Bacteria</taxon>
        <taxon>Pseudomonadati</taxon>
        <taxon>Pseudomonadota</taxon>
        <taxon>Alphaproteobacteria</taxon>
        <taxon>Sphingomonadales</taxon>
        <taxon>Sphingomonadaceae</taxon>
        <taxon>Sphingobium</taxon>
    </lineage>
</organism>
<evidence type="ECO:0000313" key="4">
    <source>
        <dbReference type="Proteomes" id="UP000549617"/>
    </source>
</evidence>
<dbReference type="EC" id="3.5.5.1" evidence="3"/>
<feature type="domain" description="CN hydrolase" evidence="2">
    <location>
        <begin position="1"/>
        <end position="229"/>
    </location>
</feature>
<comment type="caution">
    <text evidence="3">The sequence shown here is derived from an EMBL/GenBank/DDBJ whole genome shotgun (WGS) entry which is preliminary data.</text>
</comment>
<dbReference type="AlphaFoldDB" id="A0A7W9AG99"/>
<protein>
    <submittedName>
        <fullName evidence="3">Nitrilase</fullName>
        <ecNumber evidence="3">3.5.5.1</ecNumber>
    </submittedName>
</protein>
<dbReference type="GO" id="GO:0000257">
    <property type="term" value="F:nitrilase activity"/>
    <property type="evidence" value="ECO:0007669"/>
    <property type="project" value="UniProtKB-EC"/>
</dbReference>
<dbReference type="Proteomes" id="UP000549617">
    <property type="component" value="Unassembled WGS sequence"/>
</dbReference>
<dbReference type="InterPro" id="IPR045254">
    <property type="entry name" value="Nit1/2_C-N_Hydrolase"/>
</dbReference>
<reference evidence="3 4" key="1">
    <citation type="submission" date="2020-08" db="EMBL/GenBank/DDBJ databases">
        <title>Genomic Encyclopedia of Type Strains, Phase IV (KMG-IV): sequencing the most valuable type-strain genomes for metagenomic binning, comparative biology and taxonomic classification.</title>
        <authorList>
            <person name="Goeker M."/>
        </authorList>
    </citation>
    <scope>NUCLEOTIDE SEQUENCE [LARGE SCALE GENOMIC DNA]</scope>
    <source>
        <strain evidence="3 4">DSM 25079</strain>
    </source>
</reference>
<keyword evidence="4" id="KW-1185">Reference proteome</keyword>
<gene>
    <name evidence="3" type="ORF">FHS49_000947</name>
</gene>
<proteinExistence type="predicted"/>
<dbReference type="PROSITE" id="PS50263">
    <property type="entry name" value="CN_HYDROLASE"/>
    <property type="match status" value="1"/>
</dbReference>
<dbReference type="GO" id="GO:0016811">
    <property type="term" value="F:hydrolase activity, acting on carbon-nitrogen (but not peptide) bonds, in linear amides"/>
    <property type="evidence" value="ECO:0007669"/>
    <property type="project" value="InterPro"/>
</dbReference>